<proteinExistence type="predicted"/>
<dbReference type="Pfam" id="PF14375">
    <property type="entry name" value="Cys_rich_CWC"/>
    <property type="match status" value="1"/>
</dbReference>
<evidence type="ECO:0000313" key="1">
    <source>
        <dbReference type="EMBL" id="MFC7370594.1"/>
    </source>
</evidence>
<organism evidence="1 2">
    <name type="scientific">Fictibacillus iocasae</name>
    <dbReference type="NCBI Taxonomy" id="2715437"/>
    <lineage>
        <taxon>Bacteria</taxon>
        <taxon>Bacillati</taxon>
        <taxon>Bacillota</taxon>
        <taxon>Bacilli</taxon>
        <taxon>Bacillales</taxon>
        <taxon>Fictibacillaceae</taxon>
        <taxon>Fictibacillus</taxon>
    </lineage>
</organism>
<protein>
    <submittedName>
        <fullName evidence="1">Cysteine-rich CWC family protein</fullName>
    </submittedName>
</protein>
<dbReference type="Proteomes" id="UP001596549">
    <property type="component" value="Unassembled WGS sequence"/>
</dbReference>
<accession>A0ABW2NJB5</accession>
<comment type="caution">
    <text evidence="1">The sequence shown here is derived from an EMBL/GenBank/DDBJ whole genome shotgun (WGS) entry which is preliminary data.</text>
</comment>
<keyword evidence="2" id="KW-1185">Reference proteome</keyword>
<sequence>MENETARDDLCPLCLTTNQCAVIKNKKPETCWCMKMAISAEVLKRASSNQESCICPKCASSEI</sequence>
<evidence type="ECO:0000313" key="2">
    <source>
        <dbReference type="Proteomes" id="UP001596549"/>
    </source>
</evidence>
<reference evidence="2" key="1">
    <citation type="journal article" date="2019" name="Int. J. Syst. Evol. Microbiol.">
        <title>The Global Catalogue of Microorganisms (GCM) 10K type strain sequencing project: providing services to taxonomists for standard genome sequencing and annotation.</title>
        <authorList>
            <consortium name="The Broad Institute Genomics Platform"/>
            <consortium name="The Broad Institute Genome Sequencing Center for Infectious Disease"/>
            <person name="Wu L."/>
            <person name="Ma J."/>
        </authorList>
    </citation>
    <scope>NUCLEOTIDE SEQUENCE [LARGE SCALE GENOMIC DNA]</scope>
    <source>
        <strain evidence="2">NBRC 106396</strain>
    </source>
</reference>
<dbReference type="EMBL" id="JBHTCP010000004">
    <property type="protein sequence ID" value="MFC7370594.1"/>
    <property type="molecule type" value="Genomic_DNA"/>
</dbReference>
<gene>
    <name evidence="1" type="ORF">ACFQPF_02765</name>
</gene>
<dbReference type="InterPro" id="IPR032720">
    <property type="entry name" value="Cys_rich_CWC"/>
</dbReference>
<dbReference type="RefSeq" id="WP_379746178.1">
    <property type="nucleotide sequence ID" value="NZ_JBHTCP010000004.1"/>
</dbReference>
<name>A0ABW2NJB5_9BACL</name>